<dbReference type="Pfam" id="PF14467">
    <property type="entry name" value="DUF4426"/>
    <property type="match status" value="1"/>
</dbReference>
<dbReference type="AlphaFoldDB" id="A0A3B0X528"/>
<sequence>MTQLKPRIISAFVIFLGLFSANVNAENSKQFGDYIIHYNSFRSDTLTPEIAKAYSLTRRNNRMVVNITVQKKSGNTTIPVKAKVSGFASNLTGQTKNLEFKEILDGKAIYYLAQSQVSNHETLKFDIKATPEGETLVATVKFNQKFYTD</sequence>
<gene>
    <name evidence="2" type="ORF">MNBD_GAMMA08-1891</name>
</gene>
<feature type="domain" description="DUF4426" evidence="1">
    <location>
        <begin position="29"/>
        <end position="149"/>
    </location>
</feature>
<evidence type="ECO:0000313" key="2">
    <source>
        <dbReference type="EMBL" id="VAW58572.1"/>
    </source>
</evidence>
<accession>A0A3B0X528</accession>
<reference evidence="2" key="1">
    <citation type="submission" date="2018-06" db="EMBL/GenBank/DDBJ databases">
        <authorList>
            <person name="Zhirakovskaya E."/>
        </authorList>
    </citation>
    <scope>NUCLEOTIDE SEQUENCE</scope>
</reference>
<dbReference type="InterPro" id="IPR025218">
    <property type="entry name" value="DUF4426"/>
</dbReference>
<organism evidence="2">
    <name type="scientific">hydrothermal vent metagenome</name>
    <dbReference type="NCBI Taxonomy" id="652676"/>
    <lineage>
        <taxon>unclassified sequences</taxon>
        <taxon>metagenomes</taxon>
        <taxon>ecological metagenomes</taxon>
    </lineage>
</organism>
<proteinExistence type="predicted"/>
<name>A0A3B0X528_9ZZZZ</name>
<dbReference type="EMBL" id="UOFH01000019">
    <property type="protein sequence ID" value="VAW58572.1"/>
    <property type="molecule type" value="Genomic_DNA"/>
</dbReference>
<evidence type="ECO:0000259" key="1">
    <source>
        <dbReference type="Pfam" id="PF14467"/>
    </source>
</evidence>
<protein>
    <recommendedName>
        <fullName evidence="1">DUF4426 domain-containing protein</fullName>
    </recommendedName>
</protein>
<dbReference type="Gene3D" id="2.60.40.3340">
    <property type="entry name" value="Domain of unknown function DUF4426"/>
    <property type="match status" value="1"/>
</dbReference>